<dbReference type="InterPro" id="IPR032675">
    <property type="entry name" value="LRR_dom_sf"/>
</dbReference>
<sequence length="359" mass="41197">VAGMNGMCEASADRITNLPVEVIQRIQLLLPTRRAAQMATLSTKWRRHWRSIPQLKFFAANSADQDEMMMMNKFMFTVYKVLLLHDGPITNFKLAFGGLSPCLHNEIDQIIIYLSDRGLREFTLSFPSPDSVIYNFNFYGEFQRICFKGTPRLKEVTIFDYKHNENVETTPDMVAFFASLPTLQRFSADFKFLEYLAAGYNNVPTKLPAPLHKLKFLQICNFDFGSLRNVRAIVCLIMSSPNLFELKIQMDTELNQPATNDAVPSLVTLLEAEHCGGSGLLQRLKVLEVAYVRGTQVELELVRFILATAPLLERVHILPCRRKLKLRKAFKFIKTMMQYKRASKEAEVIYAETYSALRR</sequence>
<dbReference type="EMBL" id="CAMGYJ010000008">
    <property type="protein sequence ID" value="CAI0458479.1"/>
    <property type="molecule type" value="Genomic_DNA"/>
</dbReference>
<evidence type="ECO:0000313" key="3">
    <source>
        <dbReference type="Proteomes" id="UP001154282"/>
    </source>
</evidence>
<dbReference type="PANTHER" id="PTHR31639">
    <property type="entry name" value="F-BOX PROTEIN-LIKE"/>
    <property type="match status" value="1"/>
</dbReference>
<dbReference type="AlphaFoldDB" id="A0AAV0NJC5"/>
<protein>
    <recommendedName>
        <fullName evidence="1">FBD domain-containing protein</fullName>
    </recommendedName>
</protein>
<dbReference type="Pfam" id="PF08387">
    <property type="entry name" value="FBD"/>
    <property type="match status" value="1"/>
</dbReference>
<dbReference type="PANTHER" id="PTHR31639:SF237">
    <property type="entry name" value="F-BOX DOMAIN-CONTAINING PROTEIN"/>
    <property type="match status" value="1"/>
</dbReference>
<dbReference type="InterPro" id="IPR036047">
    <property type="entry name" value="F-box-like_dom_sf"/>
</dbReference>
<dbReference type="Proteomes" id="UP001154282">
    <property type="component" value="Unassembled WGS sequence"/>
</dbReference>
<dbReference type="SMART" id="SM00579">
    <property type="entry name" value="FBD"/>
    <property type="match status" value="1"/>
</dbReference>
<evidence type="ECO:0000259" key="1">
    <source>
        <dbReference type="SMART" id="SM00579"/>
    </source>
</evidence>
<evidence type="ECO:0000313" key="2">
    <source>
        <dbReference type="EMBL" id="CAI0458479.1"/>
    </source>
</evidence>
<dbReference type="Gene3D" id="3.80.10.10">
    <property type="entry name" value="Ribonuclease Inhibitor"/>
    <property type="match status" value="1"/>
</dbReference>
<feature type="domain" description="FBD" evidence="1">
    <location>
        <begin position="278"/>
        <end position="351"/>
    </location>
</feature>
<organism evidence="2 3">
    <name type="scientific">Linum tenue</name>
    <dbReference type="NCBI Taxonomy" id="586396"/>
    <lineage>
        <taxon>Eukaryota</taxon>
        <taxon>Viridiplantae</taxon>
        <taxon>Streptophyta</taxon>
        <taxon>Embryophyta</taxon>
        <taxon>Tracheophyta</taxon>
        <taxon>Spermatophyta</taxon>
        <taxon>Magnoliopsida</taxon>
        <taxon>eudicotyledons</taxon>
        <taxon>Gunneridae</taxon>
        <taxon>Pentapetalae</taxon>
        <taxon>rosids</taxon>
        <taxon>fabids</taxon>
        <taxon>Malpighiales</taxon>
        <taxon>Linaceae</taxon>
        <taxon>Linum</taxon>
    </lineage>
</organism>
<reference evidence="2" key="1">
    <citation type="submission" date="2022-08" db="EMBL/GenBank/DDBJ databases">
        <authorList>
            <person name="Gutierrez-Valencia J."/>
        </authorList>
    </citation>
    <scope>NUCLEOTIDE SEQUENCE</scope>
</reference>
<comment type="caution">
    <text evidence="2">The sequence shown here is derived from an EMBL/GenBank/DDBJ whole genome shotgun (WGS) entry which is preliminary data.</text>
</comment>
<proteinExistence type="predicted"/>
<dbReference type="SUPFAM" id="SSF81383">
    <property type="entry name" value="F-box domain"/>
    <property type="match status" value="1"/>
</dbReference>
<gene>
    <name evidence="2" type="ORF">LITE_LOCUS33561</name>
</gene>
<name>A0AAV0NJC5_9ROSI</name>
<feature type="non-terminal residue" evidence="2">
    <location>
        <position position="1"/>
    </location>
</feature>
<accession>A0AAV0NJC5</accession>
<dbReference type="InterPro" id="IPR006566">
    <property type="entry name" value="FBD"/>
</dbReference>
<keyword evidence="3" id="KW-1185">Reference proteome</keyword>